<proteinExistence type="predicted"/>
<evidence type="ECO:0008006" key="4">
    <source>
        <dbReference type="Google" id="ProtNLM"/>
    </source>
</evidence>
<dbReference type="EMBL" id="AP014685">
    <property type="protein sequence ID" value="BAR54375.1"/>
    <property type="molecule type" value="Genomic_DNA"/>
</dbReference>
<keyword evidence="1" id="KW-0175">Coiled coil</keyword>
<accession>A0A0E3VSR6</accession>
<dbReference type="Proteomes" id="UP000063308">
    <property type="component" value="Chromosome"/>
</dbReference>
<reference evidence="2 3" key="1">
    <citation type="submission" date="2014-11" db="EMBL/GenBank/DDBJ databases">
        <title>Symbiosis island explosion on the genome of extra-slow-growing strains of soybean bradyrhizobia with massive insertion sequences.</title>
        <authorList>
            <person name="Iida T."/>
            <person name="Minamisawa K."/>
        </authorList>
    </citation>
    <scope>NUCLEOTIDE SEQUENCE [LARGE SCALE GENOMIC DNA]</scope>
    <source>
        <strain evidence="2 3">NK6</strain>
    </source>
</reference>
<protein>
    <recommendedName>
        <fullName evidence="4">Recombinase zinc beta ribbon domain-containing protein</fullName>
    </recommendedName>
</protein>
<evidence type="ECO:0000256" key="1">
    <source>
        <dbReference type="SAM" id="Coils"/>
    </source>
</evidence>
<evidence type="ECO:0000313" key="3">
    <source>
        <dbReference type="Proteomes" id="UP000063308"/>
    </source>
</evidence>
<gene>
    <name evidence="2" type="ORF">NK6_1190</name>
</gene>
<feature type="coiled-coil region" evidence="1">
    <location>
        <begin position="68"/>
        <end position="120"/>
    </location>
</feature>
<organism evidence="2 3">
    <name type="scientific">Bradyrhizobium diazoefficiens</name>
    <dbReference type="NCBI Taxonomy" id="1355477"/>
    <lineage>
        <taxon>Bacteria</taxon>
        <taxon>Pseudomonadati</taxon>
        <taxon>Pseudomonadota</taxon>
        <taxon>Alphaproteobacteria</taxon>
        <taxon>Hyphomicrobiales</taxon>
        <taxon>Nitrobacteraceae</taxon>
        <taxon>Bradyrhizobium</taxon>
    </lineage>
</organism>
<dbReference type="AlphaFoldDB" id="A0A0E3VSR6"/>
<sequence length="202" mass="22685">MYVRYKGGGEYVCNHLRTQEGQPTCQHIRAAHIDAAVGDAFLTALAPAELDALSRSRRVQQQTNNALRSSAERELERKRYTAALAERQFNRADPDNRLVASELERRWEAALNDVRAAEEALARQTPPKAITQVAISKELNDKVISLTGRLPQIWGDETISDAHRKALLRCLIEKVVLDRGERDLALASTHFSWNVSRDSRSG</sequence>
<name>A0A0E3VSR6_9BRAD</name>
<evidence type="ECO:0000313" key="2">
    <source>
        <dbReference type="EMBL" id="BAR54375.1"/>
    </source>
</evidence>